<keyword evidence="1" id="KW-0472">Membrane</keyword>
<protein>
    <submittedName>
        <fullName evidence="2">Uncharacterized protein</fullName>
    </submittedName>
</protein>
<dbReference type="Proteomes" id="UP000753908">
    <property type="component" value="Unassembled WGS sequence"/>
</dbReference>
<organism evidence="2 3">
    <name type="scientific">Symplocastrum torsivum CPER-KK1</name>
    <dbReference type="NCBI Taxonomy" id="450513"/>
    <lineage>
        <taxon>Bacteria</taxon>
        <taxon>Bacillati</taxon>
        <taxon>Cyanobacteriota</taxon>
        <taxon>Cyanophyceae</taxon>
        <taxon>Oscillatoriophycideae</taxon>
        <taxon>Oscillatoriales</taxon>
        <taxon>Microcoleaceae</taxon>
        <taxon>Symplocastrum</taxon>
    </lineage>
</organism>
<keyword evidence="1" id="KW-1133">Transmembrane helix</keyword>
<gene>
    <name evidence="2" type="ORF">KME25_04070</name>
</gene>
<accession>A0A951U869</accession>
<evidence type="ECO:0000256" key="1">
    <source>
        <dbReference type="SAM" id="Phobius"/>
    </source>
</evidence>
<name>A0A951U869_9CYAN</name>
<evidence type="ECO:0000313" key="3">
    <source>
        <dbReference type="Proteomes" id="UP000753908"/>
    </source>
</evidence>
<evidence type="ECO:0000313" key="2">
    <source>
        <dbReference type="EMBL" id="MBW4543614.1"/>
    </source>
</evidence>
<reference evidence="2" key="2">
    <citation type="journal article" date="2022" name="Microbiol. Resour. Announc.">
        <title>Metagenome Sequencing to Explore Phylogenomics of Terrestrial Cyanobacteria.</title>
        <authorList>
            <person name="Ward R.D."/>
            <person name="Stajich J.E."/>
            <person name="Johansen J.R."/>
            <person name="Huntemann M."/>
            <person name="Clum A."/>
            <person name="Foster B."/>
            <person name="Foster B."/>
            <person name="Roux S."/>
            <person name="Palaniappan K."/>
            <person name="Varghese N."/>
            <person name="Mukherjee S."/>
            <person name="Reddy T.B.K."/>
            <person name="Daum C."/>
            <person name="Copeland A."/>
            <person name="Chen I.A."/>
            <person name="Ivanova N.N."/>
            <person name="Kyrpides N.C."/>
            <person name="Shapiro N."/>
            <person name="Eloe-Fadrosh E.A."/>
            <person name="Pietrasiak N."/>
        </authorList>
    </citation>
    <scope>NUCLEOTIDE SEQUENCE</scope>
    <source>
        <strain evidence="2">CPER-KK1</strain>
    </source>
</reference>
<reference evidence="2" key="1">
    <citation type="submission" date="2021-05" db="EMBL/GenBank/DDBJ databases">
        <authorList>
            <person name="Pietrasiak N."/>
            <person name="Ward R."/>
            <person name="Stajich J.E."/>
            <person name="Kurbessoian T."/>
        </authorList>
    </citation>
    <scope>NUCLEOTIDE SEQUENCE</scope>
    <source>
        <strain evidence="2">CPER-KK1</strain>
    </source>
</reference>
<keyword evidence="1" id="KW-0812">Transmembrane</keyword>
<proteinExistence type="predicted"/>
<dbReference type="AlphaFoldDB" id="A0A951U869"/>
<feature type="transmembrane region" description="Helical" evidence="1">
    <location>
        <begin position="12"/>
        <end position="32"/>
    </location>
</feature>
<sequence length="68" mass="7447">MPPNRRPPSQAIIILLYIAGIALVVTAIILVLRGTGVLKQIPEYLIWAIVLFTIGAGILGGIRSLRRW</sequence>
<dbReference type="EMBL" id="JAHHIF010000004">
    <property type="protein sequence ID" value="MBW4543614.1"/>
    <property type="molecule type" value="Genomic_DNA"/>
</dbReference>
<feature type="transmembrane region" description="Helical" evidence="1">
    <location>
        <begin position="44"/>
        <end position="62"/>
    </location>
</feature>
<comment type="caution">
    <text evidence="2">The sequence shown here is derived from an EMBL/GenBank/DDBJ whole genome shotgun (WGS) entry which is preliminary data.</text>
</comment>